<reference evidence="5 6" key="1">
    <citation type="submission" date="2023-04" db="EMBL/GenBank/DDBJ databases">
        <title>Genome of Basidiobolus ranarum AG-B5.</title>
        <authorList>
            <person name="Stajich J.E."/>
            <person name="Carter-House D."/>
            <person name="Gryganskyi A."/>
        </authorList>
    </citation>
    <scope>NUCLEOTIDE SEQUENCE [LARGE SCALE GENOMIC DNA]</scope>
    <source>
        <strain evidence="5 6">AG-B5</strain>
    </source>
</reference>
<dbReference type="InterPro" id="IPR002509">
    <property type="entry name" value="NODB_dom"/>
</dbReference>
<dbReference type="EMBL" id="JASJQH010007020">
    <property type="protein sequence ID" value="KAK9720251.1"/>
    <property type="molecule type" value="Genomic_DNA"/>
</dbReference>
<name>A0ABR2W4V3_9FUNG</name>
<feature type="chain" id="PRO_5046505670" evidence="3">
    <location>
        <begin position="23"/>
        <end position="335"/>
    </location>
</feature>
<evidence type="ECO:0000256" key="2">
    <source>
        <dbReference type="ARBA" id="ARBA00022801"/>
    </source>
</evidence>
<evidence type="ECO:0000313" key="5">
    <source>
        <dbReference type="EMBL" id="KAK9720251.1"/>
    </source>
</evidence>
<keyword evidence="6" id="KW-1185">Reference proteome</keyword>
<dbReference type="EC" id="3.5.1.41" evidence="5"/>
<dbReference type="Gene3D" id="3.20.20.370">
    <property type="entry name" value="Glycoside hydrolase/deacetylase"/>
    <property type="match status" value="1"/>
</dbReference>
<evidence type="ECO:0000259" key="4">
    <source>
        <dbReference type="PROSITE" id="PS51677"/>
    </source>
</evidence>
<dbReference type="InterPro" id="IPR050248">
    <property type="entry name" value="Polysacc_deacetylase_ArnD"/>
</dbReference>
<dbReference type="InterPro" id="IPR011330">
    <property type="entry name" value="Glyco_hydro/deAcase_b/a-brl"/>
</dbReference>
<dbReference type="PANTHER" id="PTHR10587:SF133">
    <property type="entry name" value="CHITIN DEACETYLASE 1-RELATED"/>
    <property type="match status" value="1"/>
</dbReference>
<proteinExistence type="predicted"/>
<feature type="signal peptide" evidence="3">
    <location>
        <begin position="1"/>
        <end position="22"/>
    </location>
</feature>
<dbReference type="PROSITE" id="PS51677">
    <property type="entry name" value="NODB"/>
    <property type="match status" value="1"/>
</dbReference>
<dbReference type="GO" id="GO:0004099">
    <property type="term" value="F:chitin deacetylase activity"/>
    <property type="evidence" value="ECO:0007669"/>
    <property type="project" value="UniProtKB-EC"/>
</dbReference>
<dbReference type="SUPFAM" id="SSF88713">
    <property type="entry name" value="Glycoside hydrolase/deacetylase"/>
    <property type="match status" value="1"/>
</dbReference>
<dbReference type="Pfam" id="PF01522">
    <property type="entry name" value="Polysacc_deac_1"/>
    <property type="match status" value="1"/>
</dbReference>
<keyword evidence="3" id="KW-0732">Signal</keyword>
<evidence type="ECO:0000256" key="1">
    <source>
        <dbReference type="ARBA" id="ARBA00022723"/>
    </source>
</evidence>
<keyword evidence="1" id="KW-0479">Metal-binding</keyword>
<accession>A0ABR2W4V3</accession>
<protein>
    <submittedName>
        <fullName evidence="5">Chitin deacetylase</fullName>
        <ecNumber evidence="5">3.5.1.41</ecNumber>
    </submittedName>
</protein>
<gene>
    <name evidence="5" type="primary">CDA2_6</name>
    <name evidence="5" type="ORF">K7432_004269</name>
</gene>
<keyword evidence="2 5" id="KW-0378">Hydrolase</keyword>
<evidence type="ECO:0000313" key="6">
    <source>
        <dbReference type="Proteomes" id="UP001479436"/>
    </source>
</evidence>
<dbReference type="Proteomes" id="UP001479436">
    <property type="component" value="Unassembled WGS sequence"/>
</dbReference>
<comment type="caution">
    <text evidence="5">The sequence shown here is derived from an EMBL/GenBank/DDBJ whole genome shotgun (WGS) entry which is preliminary data.</text>
</comment>
<organism evidence="5 6">
    <name type="scientific">Basidiobolus ranarum</name>
    <dbReference type="NCBI Taxonomy" id="34480"/>
    <lineage>
        <taxon>Eukaryota</taxon>
        <taxon>Fungi</taxon>
        <taxon>Fungi incertae sedis</taxon>
        <taxon>Zoopagomycota</taxon>
        <taxon>Entomophthoromycotina</taxon>
        <taxon>Basidiobolomycetes</taxon>
        <taxon>Basidiobolales</taxon>
        <taxon>Basidiobolaceae</taxon>
        <taxon>Basidiobolus</taxon>
    </lineage>
</organism>
<dbReference type="PANTHER" id="PTHR10587">
    <property type="entry name" value="GLYCOSYL TRANSFERASE-RELATED"/>
    <property type="match status" value="1"/>
</dbReference>
<evidence type="ECO:0000256" key="3">
    <source>
        <dbReference type="SAM" id="SignalP"/>
    </source>
</evidence>
<sequence length="335" mass="37912">MTSWKRLPLLSIYLAVCTLVQAQTPGWPQWDQPPPIIPEFKALISNMSLPKIPTRPQAPAGSPPMCTQNPCGPECGCWWTCGNCVRPDDIVACPQPKVWGLTFDDGPSTNTSFLLDYLKQQNLKAMFCVIGSRVVERPEILKRAYSEGHEICSHTWSHRGLTTQTNEQVIAEIKWTEKAIFDTIGVIPKYMRPPFGDIDDRIREIMRNLGYKVVLWDMDTSDWKLNDPSSNYNPANVEQTFRDFINLRAPTLSQGVISLEHDLRMEGVQQFPIAVDMMKAAGYTMMSVGQCLNDQKIYQNQVVGTVTAKSASPALKTLSVYISWWLLLLTLVFFY</sequence>
<feature type="domain" description="NodB homology" evidence="4">
    <location>
        <begin position="97"/>
        <end position="286"/>
    </location>
</feature>